<dbReference type="InterPro" id="IPR029056">
    <property type="entry name" value="Ribokinase-like"/>
</dbReference>
<dbReference type="PROSITE" id="PS51383">
    <property type="entry name" value="YJEF_C_3"/>
    <property type="match status" value="1"/>
</dbReference>
<dbReference type="CDD" id="cd01171">
    <property type="entry name" value="YXKO-related"/>
    <property type="match status" value="1"/>
</dbReference>
<protein>
    <recommendedName>
        <fullName evidence="6">ADP-dependent (S)-NAD(P)H-hydrate dehydratase</fullName>
        <ecNumber evidence="6">4.2.1.136</ecNumber>
    </recommendedName>
    <alternativeName>
        <fullName evidence="6">ADP-dependent NAD(P)HX dehydratase</fullName>
    </alternativeName>
</protein>
<accession>A0A1J5IKG1</accession>
<feature type="binding site" evidence="6">
    <location>
        <position position="147"/>
    </location>
    <ligand>
        <name>(6S)-NADPHX</name>
        <dbReference type="ChEBI" id="CHEBI:64076"/>
    </ligand>
</feature>
<gene>
    <name evidence="6" type="primary">nnrD</name>
    <name evidence="8" type="ORF">AUK40_02730</name>
</gene>
<dbReference type="HAMAP" id="MF_01965">
    <property type="entry name" value="NADHX_dehydratase"/>
    <property type="match status" value="1"/>
</dbReference>
<dbReference type="Proteomes" id="UP000183245">
    <property type="component" value="Unassembled WGS sequence"/>
</dbReference>
<comment type="function">
    <text evidence="6">Catalyzes the dehydration of the S-form of NAD(P)HX at the expense of ADP, which is converted to AMP. Together with NAD(P)HX epimerase, which catalyzes the epimerization of the S- and R-forms, the enzyme allows the repair of both epimers of NAD(P)HX, a damaged form of NAD(P)H that is a result of enzymatic or heat-dependent hydration.</text>
</comment>
<dbReference type="STRING" id="1817892.AUK40_02730"/>
<keyword evidence="4 6" id="KW-0520">NAD</keyword>
<evidence type="ECO:0000313" key="8">
    <source>
        <dbReference type="EMBL" id="OIP97649.1"/>
    </source>
</evidence>
<organism evidence="8 9">
    <name type="scientific">Candidatus Wirthbacteria bacterium CG2_30_54_11</name>
    <dbReference type="NCBI Taxonomy" id="1817892"/>
    <lineage>
        <taxon>Bacteria</taxon>
        <taxon>Candidatus Wirthbacteria</taxon>
    </lineage>
</organism>
<comment type="catalytic activity">
    <reaction evidence="6">
        <text>(6S)-NADHX + ADP = AMP + phosphate + NADH + H(+)</text>
        <dbReference type="Rhea" id="RHEA:32223"/>
        <dbReference type="ChEBI" id="CHEBI:15378"/>
        <dbReference type="ChEBI" id="CHEBI:43474"/>
        <dbReference type="ChEBI" id="CHEBI:57945"/>
        <dbReference type="ChEBI" id="CHEBI:64074"/>
        <dbReference type="ChEBI" id="CHEBI:456215"/>
        <dbReference type="ChEBI" id="CHEBI:456216"/>
        <dbReference type="EC" id="4.2.1.136"/>
    </reaction>
</comment>
<feature type="binding site" evidence="6">
    <location>
        <position position="100"/>
    </location>
    <ligand>
        <name>(6S)-NADPHX</name>
        <dbReference type="ChEBI" id="CHEBI:64076"/>
    </ligand>
</feature>
<comment type="caution">
    <text evidence="8">The sequence shown here is derived from an EMBL/GenBank/DDBJ whole genome shotgun (WGS) entry which is preliminary data.</text>
</comment>
<comment type="catalytic activity">
    <reaction evidence="6">
        <text>(6S)-NADPHX + ADP = AMP + phosphate + NADPH + H(+)</text>
        <dbReference type="Rhea" id="RHEA:32235"/>
        <dbReference type="ChEBI" id="CHEBI:15378"/>
        <dbReference type="ChEBI" id="CHEBI:43474"/>
        <dbReference type="ChEBI" id="CHEBI:57783"/>
        <dbReference type="ChEBI" id="CHEBI:64076"/>
        <dbReference type="ChEBI" id="CHEBI:456215"/>
        <dbReference type="ChEBI" id="CHEBI:456216"/>
        <dbReference type="EC" id="4.2.1.136"/>
    </reaction>
</comment>
<feature type="domain" description="YjeF C-terminal" evidence="7">
    <location>
        <begin position="5"/>
        <end position="264"/>
    </location>
</feature>
<dbReference type="GO" id="GO:0110051">
    <property type="term" value="P:metabolite repair"/>
    <property type="evidence" value="ECO:0007669"/>
    <property type="project" value="TreeGrafter"/>
</dbReference>
<name>A0A1J5IKG1_9BACT</name>
<evidence type="ECO:0000256" key="4">
    <source>
        <dbReference type="ARBA" id="ARBA00023027"/>
    </source>
</evidence>
<keyword evidence="5 6" id="KW-0456">Lyase</keyword>
<evidence type="ECO:0000256" key="2">
    <source>
        <dbReference type="ARBA" id="ARBA00022840"/>
    </source>
</evidence>
<dbReference type="EC" id="4.2.1.136" evidence="6"/>
<keyword evidence="1 6" id="KW-0547">Nucleotide-binding</keyword>
<dbReference type="Pfam" id="PF01256">
    <property type="entry name" value="Carb_kinase"/>
    <property type="match status" value="1"/>
</dbReference>
<dbReference type="Gene3D" id="3.40.1190.20">
    <property type="match status" value="1"/>
</dbReference>
<evidence type="ECO:0000313" key="9">
    <source>
        <dbReference type="Proteomes" id="UP000183245"/>
    </source>
</evidence>
<evidence type="ECO:0000256" key="5">
    <source>
        <dbReference type="ARBA" id="ARBA00023239"/>
    </source>
</evidence>
<dbReference type="PANTHER" id="PTHR12592">
    <property type="entry name" value="ATP-DEPENDENT (S)-NAD(P)H-HYDRATE DEHYDRATASE FAMILY MEMBER"/>
    <property type="match status" value="1"/>
</dbReference>
<dbReference type="SUPFAM" id="SSF53613">
    <property type="entry name" value="Ribokinase-like"/>
    <property type="match status" value="1"/>
</dbReference>
<proteinExistence type="inferred from homology"/>
<dbReference type="GO" id="GO:0005524">
    <property type="term" value="F:ATP binding"/>
    <property type="evidence" value="ECO:0007669"/>
    <property type="project" value="UniProtKB-KW"/>
</dbReference>
<keyword evidence="2 6" id="KW-0067">ATP-binding</keyword>
<evidence type="ECO:0000256" key="6">
    <source>
        <dbReference type="HAMAP-Rule" id="MF_01965"/>
    </source>
</evidence>
<dbReference type="GO" id="GO:0046496">
    <property type="term" value="P:nicotinamide nucleotide metabolic process"/>
    <property type="evidence" value="ECO:0007669"/>
    <property type="project" value="UniProtKB-UniRule"/>
</dbReference>
<keyword evidence="3 6" id="KW-0521">NADP</keyword>
<dbReference type="NCBIfam" id="TIGR00196">
    <property type="entry name" value="yjeF_cterm"/>
    <property type="match status" value="1"/>
</dbReference>
<dbReference type="EMBL" id="MNZT01000050">
    <property type="protein sequence ID" value="OIP97649.1"/>
    <property type="molecule type" value="Genomic_DNA"/>
</dbReference>
<comment type="similarity">
    <text evidence="6">Belongs to the NnrD/CARKD family.</text>
</comment>
<evidence type="ECO:0000256" key="3">
    <source>
        <dbReference type="ARBA" id="ARBA00022857"/>
    </source>
</evidence>
<dbReference type="AlphaFoldDB" id="A0A1J5IKG1"/>
<evidence type="ECO:0000256" key="1">
    <source>
        <dbReference type="ARBA" id="ARBA00022741"/>
    </source>
</evidence>
<comment type="subunit">
    <text evidence="6">Homotetramer.</text>
</comment>
<feature type="binding site" evidence="6">
    <location>
        <position position="207"/>
    </location>
    <ligand>
        <name>(6S)-NADPHX</name>
        <dbReference type="ChEBI" id="CHEBI:64076"/>
    </ligand>
</feature>
<feature type="binding site" evidence="6">
    <location>
        <position position="206"/>
    </location>
    <ligand>
        <name>AMP</name>
        <dbReference type="ChEBI" id="CHEBI:456215"/>
    </ligand>
</feature>
<comment type="cofactor">
    <cofactor evidence="6">
        <name>Mg(2+)</name>
        <dbReference type="ChEBI" id="CHEBI:18420"/>
    </cofactor>
</comment>
<reference evidence="8" key="1">
    <citation type="journal article" date="2016" name="Environ. Microbiol.">
        <title>Genomic resolution of a cold subsurface aquifer community provides metabolic insights for novel microbes adapted to high CO concentrations.</title>
        <authorList>
            <person name="Probst A.J."/>
            <person name="Castelle C.J."/>
            <person name="Singh A."/>
            <person name="Brown C.T."/>
            <person name="Anantharaman K."/>
            <person name="Sharon I."/>
            <person name="Hug L.A."/>
            <person name="Burstein D."/>
            <person name="Emerson J.B."/>
            <person name="Thomas B.C."/>
            <person name="Banfield J.F."/>
        </authorList>
    </citation>
    <scope>NUCLEOTIDE SEQUENCE [LARGE SCALE GENOMIC DNA]</scope>
    <source>
        <strain evidence="8">CG2_30_54_11</strain>
    </source>
</reference>
<comment type="caution">
    <text evidence="6">Lacks conserved residue(s) required for the propagation of feature annotation.</text>
</comment>
<feature type="binding site" evidence="6">
    <location>
        <position position="40"/>
    </location>
    <ligand>
        <name>(6S)-NADPHX</name>
        <dbReference type="ChEBI" id="CHEBI:64076"/>
    </ligand>
</feature>
<evidence type="ECO:0000259" key="7">
    <source>
        <dbReference type="PROSITE" id="PS51383"/>
    </source>
</evidence>
<dbReference type="PANTHER" id="PTHR12592:SF0">
    <property type="entry name" value="ATP-DEPENDENT (S)-NAD(P)H-HYDRATE DEHYDRATASE"/>
    <property type="match status" value="1"/>
</dbReference>
<dbReference type="InterPro" id="IPR000631">
    <property type="entry name" value="CARKD"/>
</dbReference>
<dbReference type="GO" id="GO:0052855">
    <property type="term" value="F:ADP-dependent NAD(P)H-hydrate dehydratase activity"/>
    <property type="evidence" value="ECO:0007669"/>
    <property type="project" value="UniProtKB-UniRule"/>
</dbReference>
<sequence length="267" mass="29200">MSDLIGVQEVKELSDPKPGSHKGENGKLLIIVGSERYHGAVLYATKVASKFVDLIYFCSVPENNDLLRSLKSRSCEFIAIPRSEAYLTAASVDVILIGPGLGRGKEEQQLVEQLMKDHRNKKFVLDADALHLIKPKWLHERCIVTPHREEFKALFDMEPSESEVLNAAKKYHCVIVSKGETDLVSNGFELKSNSTGNAGMTKGGTGDVLAGLTAALACTNDPYLAAKAAVFLNGLAGDRLQKRVLYYYNASDLISEIPKAAAYIKKS</sequence>